<organism evidence="2 3">
    <name type="scientific">Tursiops truncatus</name>
    <name type="common">Atlantic bottle-nosed dolphin</name>
    <name type="synonym">Delphinus truncatus</name>
    <dbReference type="NCBI Taxonomy" id="9739"/>
    <lineage>
        <taxon>Eukaryota</taxon>
        <taxon>Metazoa</taxon>
        <taxon>Chordata</taxon>
        <taxon>Craniata</taxon>
        <taxon>Vertebrata</taxon>
        <taxon>Euteleostomi</taxon>
        <taxon>Mammalia</taxon>
        <taxon>Eutheria</taxon>
        <taxon>Laurasiatheria</taxon>
        <taxon>Artiodactyla</taxon>
        <taxon>Whippomorpha</taxon>
        <taxon>Cetacea</taxon>
        <taxon>Odontoceti</taxon>
        <taxon>Delphinidae</taxon>
        <taxon>Tursiops</taxon>
    </lineage>
</organism>
<keyword evidence="2" id="KW-1185">Reference proteome</keyword>
<dbReference type="OrthoDB" id="45963at2759"/>
<dbReference type="RefSeq" id="XP_033703212.1">
    <property type="nucleotide sequence ID" value="XM_033847321.1"/>
</dbReference>
<feature type="region of interest" description="Disordered" evidence="1">
    <location>
        <begin position="1"/>
        <end position="22"/>
    </location>
</feature>
<dbReference type="InParanoid" id="A0A6J3QLX2"/>
<proteinExistence type="predicted"/>
<reference evidence="3" key="1">
    <citation type="submission" date="2025-08" db="UniProtKB">
        <authorList>
            <consortium name="RefSeq"/>
        </authorList>
    </citation>
    <scope>IDENTIFICATION</scope>
    <source>
        <tissue evidence="3">Spleen</tissue>
    </source>
</reference>
<name>A0A6J3QLX2_TURTR</name>
<dbReference type="Pfam" id="PF14774">
    <property type="entry name" value="FAM177"/>
    <property type="match status" value="1"/>
</dbReference>
<evidence type="ECO:0000313" key="2">
    <source>
        <dbReference type="Proteomes" id="UP000245320"/>
    </source>
</evidence>
<sequence length="205" mass="23880">MEKDSFQQLELEKGRPSKRRTPKRVIHFVDGDIMEEYSTEEEEEKEEQSTNSTLDPSKLSWGSYLWFWAGRIARTSFSTCEFLGGRFALFFGLNQPKYQYVLNEYYRTQNKVCDIPLGTPRALRWECWLFLIWALTEEYFPTWYFSLYQESEGNGSKAQPANVPNEKCHLEAGAREYGTRQQDIAEGIPRWSISTSEGLMADSSS</sequence>
<protein>
    <submittedName>
        <fullName evidence="3">Protein FAM177B</fullName>
    </submittedName>
</protein>
<dbReference type="PANTHER" id="PTHR31206:SF9">
    <property type="entry name" value="PROTEIN FAM177B"/>
    <property type="match status" value="1"/>
</dbReference>
<gene>
    <name evidence="3" type="primary">FAM177B</name>
</gene>
<dbReference type="PANTHER" id="PTHR31206">
    <property type="entry name" value="LP10445P"/>
    <property type="match status" value="1"/>
</dbReference>
<feature type="compositionally biased region" description="Basic and acidic residues" evidence="1">
    <location>
        <begin position="1"/>
        <end position="15"/>
    </location>
</feature>
<evidence type="ECO:0000313" key="3">
    <source>
        <dbReference type="RefSeq" id="XP_033703212.1"/>
    </source>
</evidence>
<accession>A0A6J3QLX2</accession>
<dbReference type="Proteomes" id="UP000245320">
    <property type="component" value="Chromosome 1"/>
</dbReference>
<dbReference type="CTD" id="400823"/>
<dbReference type="AlphaFoldDB" id="A0A6J3QLX2"/>
<dbReference type="InterPro" id="IPR028260">
    <property type="entry name" value="FAM177"/>
</dbReference>
<evidence type="ECO:0000256" key="1">
    <source>
        <dbReference type="SAM" id="MobiDB-lite"/>
    </source>
</evidence>